<evidence type="ECO:0000313" key="2">
    <source>
        <dbReference type="Proteomes" id="UP000000435"/>
    </source>
</evidence>
<dbReference type="EMBL" id="CP000107">
    <property type="protein sequence ID" value="AAZ68771.1"/>
    <property type="molecule type" value="Genomic_DNA"/>
</dbReference>
<organism evidence="1 2">
    <name type="scientific">Ehrlichia canis (strain Jake)</name>
    <dbReference type="NCBI Taxonomy" id="269484"/>
    <lineage>
        <taxon>Bacteria</taxon>
        <taxon>Pseudomonadati</taxon>
        <taxon>Pseudomonadota</taxon>
        <taxon>Alphaproteobacteria</taxon>
        <taxon>Rickettsiales</taxon>
        <taxon>Anaplasmataceae</taxon>
        <taxon>Ehrlichia</taxon>
    </lineage>
</organism>
<sequence length="220" mass="24608">MDNRLITVAIALLAAFILIFACLLIVAIYKCCVSTKKVAEDEKPLLEDGGPSRDELLQTVEKLESDFQRALSGEFQQKLENRSLLRDLGKERECVAQLQKECDLLLEKNKALAAQSEKLELMLSREHEIKMIKDKRGTTNTRPRALAWGFDLMKKCSNAVAGIRSSTHVSESDKELITQQVLLLKESVQYFLNSISYSELPQTVMSDVEQSGVSGGKNVT</sequence>
<reference evidence="2" key="1">
    <citation type="journal article" date="2006" name="J. Bacteriol.">
        <title>The genome of the obligately intracellular bacterium Ehrlichia canis reveals themes of complex membrane structure and immune evasion strategies.</title>
        <authorList>
            <person name="Mavromatis K."/>
            <person name="Doyle C.K."/>
            <person name="Lykidis A."/>
            <person name="Ivanova N."/>
            <person name="Francino M.P."/>
            <person name="Chain P."/>
            <person name="Shin M."/>
            <person name="Malfatti S."/>
            <person name="Larimer F."/>
            <person name="Copeland A."/>
            <person name="Detter J.C."/>
            <person name="Land M."/>
            <person name="Richardson P.M."/>
            <person name="Yu X.J."/>
            <person name="Walker D.H."/>
            <person name="McBride J.W."/>
            <person name="Kyrpides N.C."/>
        </authorList>
    </citation>
    <scope>NUCLEOTIDE SEQUENCE [LARGE SCALE GENOMIC DNA]</scope>
    <source>
        <strain evidence="2">Jake</strain>
    </source>
</reference>
<gene>
    <name evidence="1" type="ordered locus">Ecaj_0739</name>
</gene>
<evidence type="ECO:0000313" key="1">
    <source>
        <dbReference type="EMBL" id="AAZ68771.1"/>
    </source>
</evidence>
<name>A0ACA6AWT3_EHRCJ</name>
<protein>
    <submittedName>
        <fullName evidence="1">Uncharacterized protein</fullName>
    </submittedName>
</protein>
<keyword evidence="2" id="KW-1185">Reference proteome</keyword>
<accession>A0ACA6AWT3</accession>
<dbReference type="Proteomes" id="UP000000435">
    <property type="component" value="Chromosome"/>
</dbReference>
<proteinExistence type="predicted"/>